<evidence type="ECO:0000256" key="2">
    <source>
        <dbReference type="SAM" id="Phobius"/>
    </source>
</evidence>
<dbReference type="AlphaFoldDB" id="A0A318I8L8"/>
<dbReference type="GO" id="GO:0016020">
    <property type="term" value="C:membrane"/>
    <property type="evidence" value="ECO:0007669"/>
    <property type="project" value="UniProtKB-UniRule"/>
</dbReference>
<evidence type="ECO:0000256" key="1">
    <source>
        <dbReference type="PROSITE-ProRule" id="PRU00473"/>
    </source>
</evidence>
<feature type="transmembrane region" description="Helical" evidence="2">
    <location>
        <begin position="221"/>
        <end position="240"/>
    </location>
</feature>
<feature type="domain" description="OmpA-like" evidence="3">
    <location>
        <begin position="298"/>
        <end position="407"/>
    </location>
</feature>
<accession>A0A318I8L8</accession>
<evidence type="ECO:0000259" key="3">
    <source>
        <dbReference type="PROSITE" id="PS51123"/>
    </source>
</evidence>
<keyword evidence="1 2" id="KW-0472">Membrane</keyword>
<dbReference type="EMBL" id="QJJY01000033">
    <property type="protein sequence ID" value="PXX23827.1"/>
    <property type="molecule type" value="Genomic_DNA"/>
</dbReference>
<dbReference type="Pfam" id="PF00691">
    <property type="entry name" value="OmpA"/>
    <property type="match status" value="1"/>
</dbReference>
<dbReference type="SUPFAM" id="SSF103088">
    <property type="entry name" value="OmpA-like"/>
    <property type="match status" value="1"/>
</dbReference>
<keyword evidence="2" id="KW-0812">Transmembrane</keyword>
<gene>
    <name evidence="4" type="ORF">NA66_103343</name>
</gene>
<dbReference type="Proteomes" id="UP000247755">
    <property type="component" value="Unassembled WGS sequence"/>
</dbReference>
<comment type="caution">
    <text evidence="4">The sequence shown here is derived from an EMBL/GenBank/DDBJ whole genome shotgun (WGS) entry which is preliminary data.</text>
</comment>
<keyword evidence="2" id="KW-1133">Transmembrane helix</keyword>
<evidence type="ECO:0000313" key="4">
    <source>
        <dbReference type="EMBL" id="PXX23827.1"/>
    </source>
</evidence>
<proteinExistence type="predicted"/>
<organism evidence="4 5">
    <name type="scientific">Burkholderia pyrrocinia</name>
    <name type="common">Pseudomonas pyrrocinia</name>
    <dbReference type="NCBI Taxonomy" id="60550"/>
    <lineage>
        <taxon>Bacteria</taxon>
        <taxon>Pseudomonadati</taxon>
        <taxon>Pseudomonadota</taxon>
        <taxon>Betaproteobacteria</taxon>
        <taxon>Burkholderiales</taxon>
        <taxon>Burkholderiaceae</taxon>
        <taxon>Burkholderia</taxon>
        <taxon>Burkholderia cepacia complex</taxon>
    </lineage>
</organism>
<name>A0A318I8L8_BURPY</name>
<dbReference type="InterPro" id="IPR036737">
    <property type="entry name" value="OmpA-like_sf"/>
</dbReference>
<dbReference type="InterPro" id="IPR009282">
    <property type="entry name" value="DUF937"/>
</dbReference>
<dbReference type="CDD" id="cd07185">
    <property type="entry name" value="OmpA_C-like"/>
    <property type="match status" value="1"/>
</dbReference>
<reference evidence="4 5" key="1">
    <citation type="submission" date="2018-05" db="EMBL/GenBank/DDBJ databases">
        <title>Comparative genomics of bacterial root endophytes of switchgrass collected from native prairies over two seasons.</title>
        <authorList>
            <person name="Tang Y."/>
        </authorList>
    </citation>
    <scope>NUCLEOTIDE SEQUENCE [LARGE SCALE GENOMIC DNA]</scope>
    <source>
        <strain evidence="4 5">NFIX32</strain>
    </source>
</reference>
<protein>
    <submittedName>
        <fullName evidence="4">Outer membrane protein OmpA-like peptidoglycan-associated protein</fullName>
    </submittedName>
</protein>
<sequence length="407" mass="42114">MTYPDILRTLHSLIATQISEQAPLFLGEAKSDVKDAVDLLLPNLLAAIVHRGLATLSGADALTAVLDSPRLDRSLVRTNPDNFFSGGAVTETNMKAGSALLAELFGDRLPAMGHAAASMGHLKVESGHALLAMIAPFTFAVLRHAWVTGPGGASRASLVGILRAQRQAIHPRLQDRFLLALGIPSAVAWLDSTLESQTAATRPVTAAPARGDEEDRHRRRAWWAILLLLLVLAALLTLAYCTHRLPGAADKTAATTEPVVLVKPASSPEPASSAPASVASAAGAASEPASSPAAAPKLGSAAAAPLLEVRFGYASAALPVDFAQAASAWIAYAKDHTNATFEVSGFADNTGEPALNERLADRRAEAVMAALVAAGVGTAQLTKGASQVVSETADAAAARRAEVRPKP</sequence>
<dbReference type="PROSITE" id="PS51123">
    <property type="entry name" value="OMPA_2"/>
    <property type="match status" value="1"/>
</dbReference>
<dbReference type="RefSeq" id="WP_072444765.1">
    <property type="nucleotide sequence ID" value="NZ_QJJY01000033.1"/>
</dbReference>
<dbReference type="Gene3D" id="3.30.1330.60">
    <property type="entry name" value="OmpA-like domain"/>
    <property type="match status" value="1"/>
</dbReference>
<dbReference type="Pfam" id="PF06078">
    <property type="entry name" value="DUF937"/>
    <property type="match status" value="1"/>
</dbReference>
<dbReference type="InterPro" id="IPR006665">
    <property type="entry name" value="OmpA-like"/>
</dbReference>
<evidence type="ECO:0000313" key="5">
    <source>
        <dbReference type="Proteomes" id="UP000247755"/>
    </source>
</evidence>